<reference evidence="3 4" key="1">
    <citation type="submission" date="2018-10" db="EMBL/GenBank/DDBJ databases">
        <title>The genome of Lysobacter enzymogenes OH11.</title>
        <authorList>
            <person name="Liu F."/>
            <person name="Zhao Y."/>
            <person name="Qian G."/>
            <person name="Chen Y."/>
            <person name="Xu H."/>
        </authorList>
    </citation>
    <scope>NUCLEOTIDE SEQUENCE [LARGE SCALE GENOMIC DNA]</scope>
    <source>
        <strain evidence="3 4">OH11</strain>
    </source>
</reference>
<feature type="domain" description="Isochorismatase-like" evidence="2">
    <location>
        <begin position="23"/>
        <end position="196"/>
    </location>
</feature>
<organism evidence="3 4">
    <name type="scientific">Lysobacter enzymogenes</name>
    <dbReference type="NCBI Taxonomy" id="69"/>
    <lineage>
        <taxon>Bacteria</taxon>
        <taxon>Pseudomonadati</taxon>
        <taxon>Pseudomonadota</taxon>
        <taxon>Gammaproteobacteria</taxon>
        <taxon>Lysobacterales</taxon>
        <taxon>Lysobacteraceae</taxon>
        <taxon>Lysobacter</taxon>
    </lineage>
</organism>
<protein>
    <submittedName>
        <fullName evidence="3">Cysteine hydrolase</fullName>
    </submittedName>
</protein>
<dbReference type="EMBL" id="RCTY01000045">
    <property type="protein sequence ID" value="ROU05408.1"/>
    <property type="molecule type" value="Genomic_DNA"/>
</dbReference>
<comment type="caution">
    <text evidence="3">The sequence shown here is derived from an EMBL/GenBank/DDBJ whole genome shotgun (WGS) entry which is preliminary data.</text>
</comment>
<dbReference type="AlphaFoldDB" id="A0A3N2RDB9"/>
<dbReference type="InterPro" id="IPR000868">
    <property type="entry name" value="Isochorismatase-like_dom"/>
</dbReference>
<dbReference type="Gene3D" id="3.40.50.850">
    <property type="entry name" value="Isochorismatase-like"/>
    <property type="match status" value="1"/>
</dbReference>
<evidence type="ECO:0000256" key="1">
    <source>
        <dbReference type="ARBA" id="ARBA00022801"/>
    </source>
</evidence>
<dbReference type="PANTHER" id="PTHR43540:SF15">
    <property type="entry name" value="BLR5631 PROTEIN"/>
    <property type="match status" value="1"/>
</dbReference>
<keyword evidence="1 3" id="KW-0378">Hydrolase</keyword>
<dbReference type="GO" id="GO:0016787">
    <property type="term" value="F:hydrolase activity"/>
    <property type="evidence" value="ECO:0007669"/>
    <property type="project" value="UniProtKB-KW"/>
</dbReference>
<dbReference type="RefSeq" id="WP_123648802.1">
    <property type="nucleotide sequence ID" value="NZ_RCTY01000045.1"/>
</dbReference>
<evidence type="ECO:0000313" key="3">
    <source>
        <dbReference type="EMBL" id="ROU05408.1"/>
    </source>
</evidence>
<dbReference type="InterPro" id="IPR050272">
    <property type="entry name" value="Isochorismatase-like_hydrls"/>
</dbReference>
<accession>A0A3N2RDB9</accession>
<dbReference type="CDD" id="cd01014">
    <property type="entry name" value="nicotinamidase_related"/>
    <property type="match status" value="1"/>
</dbReference>
<dbReference type="InterPro" id="IPR036380">
    <property type="entry name" value="Isochorismatase-like_sf"/>
</dbReference>
<dbReference type="SUPFAM" id="SSF52499">
    <property type="entry name" value="Isochorismatase-like hydrolases"/>
    <property type="match status" value="1"/>
</dbReference>
<proteinExistence type="predicted"/>
<dbReference type="Pfam" id="PF00857">
    <property type="entry name" value="Isochorismatase"/>
    <property type="match status" value="1"/>
</dbReference>
<gene>
    <name evidence="3" type="ORF">D9T17_18470</name>
</gene>
<name>A0A3N2RDB9_LYSEN</name>
<dbReference type="PANTHER" id="PTHR43540">
    <property type="entry name" value="PEROXYUREIDOACRYLATE/UREIDOACRYLATE AMIDOHYDROLASE-RELATED"/>
    <property type="match status" value="1"/>
</dbReference>
<evidence type="ECO:0000313" key="4">
    <source>
        <dbReference type="Proteomes" id="UP000275910"/>
    </source>
</evidence>
<dbReference type="Proteomes" id="UP000275910">
    <property type="component" value="Unassembled WGS sequence"/>
</dbReference>
<sequence length="203" mass="21296">MNHPTLRTIAGAAAPKSLPAGRTALLVIDFQNEYFSGRLPIPEGRTALRNARALIAHADAHGLPVFHVQHLAPPQSPVFAENSEGAGFHAELQPAGHHRVVRKTSVSAFATTDLERQLKHAGVDTLLIAGLMTHACVAGAARDAVPLGFEVIVVGDACATRDLDTGDAEALPHAQLHRAALASIADTFGEILSTEQALALPVN</sequence>
<evidence type="ECO:0000259" key="2">
    <source>
        <dbReference type="Pfam" id="PF00857"/>
    </source>
</evidence>